<dbReference type="InterPro" id="IPR001054">
    <property type="entry name" value="A/G_cyclase"/>
</dbReference>
<evidence type="ECO:0000256" key="3">
    <source>
        <dbReference type="SAM" id="Phobius"/>
    </source>
</evidence>
<dbReference type="GO" id="GO:0004016">
    <property type="term" value="F:adenylate cyclase activity"/>
    <property type="evidence" value="ECO:0007669"/>
    <property type="project" value="UniProtKB-ARBA"/>
</dbReference>
<dbReference type="Proteomes" id="UP000540656">
    <property type="component" value="Unassembled WGS sequence"/>
</dbReference>
<dbReference type="GO" id="GO:0009190">
    <property type="term" value="P:cyclic nucleotide biosynthetic process"/>
    <property type="evidence" value="ECO:0007669"/>
    <property type="project" value="InterPro"/>
</dbReference>
<comment type="similarity">
    <text evidence="1">Belongs to the adenylyl cyclase class-3 family.</text>
</comment>
<feature type="region of interest" description="Disordered" evidence="2">
    <location>
        <begin position="32"/>
        <end position="68"/>
    </location>
</feature>
<proteinExistence type="inferred from homology"/>
<dbReference type="InterPro" id="IPR050697">
    <property type="entry name" value="Adenylyl/Guanylyl_Cyclase_3/4"/>
</dbReference>
<keyword evidence="3" id="KW-0812">Transmembrane</keyword>
<dbReference type="RefSeq" id="WP_179503447.1">
    <property type="nucleotide sequence ID" value="NZ_JACCAA010000001.1"/>
</dbReference>
<dbReference type="SMART" id="SM00044">
    <property type="entry name" value="CYCc"/>
    <property type="match status" value="1"/>
</dbReference>
<keyword evidence="3" id="KW-0472">Membrane</keyword>
<keyword evidence="6" id="KW-1185">Reference proteome</keyword>
<keyword evidence="3" id="KW-1133">Transmembrane helix</keyword>
<dbReference type="EMBL" id="JACCAA010000001">
    <property type="protein sequence ID" value="NYG60530.1"/>
    <property type="molecule type" value="Genomic_DNA"/>
</dbReference>
<dbReference type="PANTHER" id="PTHR43081:SF1">
    <property type="entry name" value="ADENYLATE CYCLASE, TERMINAL-DIFFERENTIATION SPECIFIC"/>
    <property type="match status" value="1"/>
</dbReference>
<evidence type="ECO:0000313" key="6">
    <source>
        <dbReference type="Proteomes" id="UP000540656"/>
    </source>
</evidence>
<accession>A0A7Y9S6Y0</accession>
<dbReference type="InterPro" id="IPR029787">
    <property type="entry name" value="Nucleotide_cyclase"/>
</dbReference>
<dbReference type="PROSITE" id="PS50125">
    <property type="entry name" value="GUANYLATE_CYCLASE_2"/>
    <property type="match status" value="1"/>
</dbReference>
<reference evidence="5 6" key="1">
    <citation type="submission" date="2020-07" db="EMBL/GenBank/DDBJ databases">
        <title>Sequencing the genomes of 1000 actinobacteria strains.</title>
        <authorList>
            <person name="Klenk H.-P."/>
        </authorList>
    </citation>
    <scope>NUCLEOTIDE SEQUENCE [LARGE SCALE GENOMIC DNA]</scope>
    <source>
        <strain evidence="5 6">DSM 23819</strain>
    </source>
</reference>
<feature type="domain" description="Guanylate cyclase" evidence="4">
    <location>
        <begin position="126"/>
        <end position="241"/>
    </location>
</feature>
<dbReference type="Gene3D" id="3.30.70.1230">
    <property type="entry name" value="Nucleotide cyclase"/>
    <property type="match status" value="1"/>
</dbReference>
<comment type="caution">
    <text evidence="5">The sequence shown here is derived from an EMBL/GenBank/DDBJ whole genome shotgun (WGS) entry which is preliminary data.</text>
</comment>
<dbReference type="AlphaFoldDB" id="A0A7Y9S6Y0"/>
<dbReference type="GO" id="GO:0035556">
    <property type="term" value="P:intracellular signal transduction"/>
    <property type="evidence" value="ECO:0007669"/>
    <property type="project" value="InterPro"/>
</dbReference>
<feature type="transmembrane region" description="Helical" evidence="3">
    <location>
        <begin position="6"/>
        <end position="26"/>
    </location>
</feature>
<name>A0A7Y9S6Y0_9ACTN</name>
<evidence type="ECO:0000256" key="2">
    <source>
        <dbReference type="SAM" id="MobiDB-lite"/>
    </source>
</evidence>
<dbReference type="SUPFAM" id="SSF55073">
    <property type="entry name" value="Nucleotide cyclase"/>
    <property type="match status" value="1"/>
</dbReference>
<gene>
    <name evidence="5" type="ORF">BJ980_003453</name>
</gene>
<sequence>MDALSIFLTVALCVVVGLLVLTTVRLRSTRRQLSRTQHELASAQRPERRTTSRSGLRAGNHPNRSLARQATHVTTHALRTVVDTAAKVREQGVGGFLTSSIEELTGIALADRSEIAKLTGPDGTITIFFSDIVSSTELNEQHGDAAWIKILERHDKLIRQQVSAHRGHVVKSQGDGFMVVFGDPADAIATALGIQRRIAALGDSARRGLPVSVRMGMHVGTAIERDGDWFGRNVAMAARVAAQADAERVLVSAQVREAVGDDPFIDFVEPAEVELKGFPGTHALWRAVERAPS</sequence>
<evidence type="ECO:0000256" key="1">
    <source>
        <dbReference type="ARBA" id="ARBA00005381"/>
    </source>
</evidence>
<dbReference type="PANTHER" id="PTHR43081">
    <property type="entry name" value="ADENYLATE CYCLASE, TERMINAL-DIFFERENTIATION SPECIFIC-RELATED"/>
    <property type="match status" value="1"/>
</dbReference>
<dbReference type="CDD" id="cd07302">
    <property type="entry name" value="CHD"/>
    <property type="match status" value="1"/>
</dbReference>
<dbReference type="Pfam" id="PF00211">
    <property type="entry name" value="Guanylate_cyc"/>
    <property type="match status" value="1"/>
</dbReference>
<evidence type="ECO:0000259" key="4">
    <source>
        <dbReference type="PROSITE" id="PS50125"/>
    </source>
</evidence>
<protein>
    <submittedName>
        <fullName evidence="5">Class 3 adenylate cyclase</fullName>
    </submittedName>
</protein>
<evidence type="ECO:0000313" key="5">
    <source>
        <dbReference type="EMBL" id="NYG60530.1"/>
    </source>
</evidence>
<organism evidence="5 6">
    <name type="scientific">Nocardioides daedukensis</name>
    <dbReference type="NCBI Taxonomy" id="634462"/>
    <lineage>
        <taxon>Bacteria</taxon>
        <taxon>Bacillati</taxon>
        <taxon>Actinomycetota</taxon>
        <taxon>Actinomycetes</taxon>
        <taxon>Propionibacteriales</taxon>
        <taxon>Nocardioidaceae</taxon>
        <taxon>Nocardioides</taxon>
    </lineage>
</organism>